<dbReference type="FunFam" id="3.40.50.2000:FF:000050">
    <property type="entry name" value="UDP-glucuronosyltransferase"/>
    <property type="match status" value="1"/>
</dbReference>
<evidence type="ECO:0000256" key="4">
    <source>
        <dbReference type="RuleBase" id="RU003718"/>
    </source>
</evidence>
<dbReference type="SUPFAM" id="SSF53756">
    <property type="entry name" value="UDP-Glycosyltransferase/glycogen phosphorylase"/>
    <property type="match status" value="1"/>
</dbReference>
<keyword evidence="5" id="KW-1133">Transmembrane helix</keyword>
<dbReference type="GO" id="GO:0016020">
    <property type="term" value="C:membrane"/>
    <property type="evidence" value="ECO:0007669"/>
    <property type="project" value="UniProtKB-SubCell"/>
</dbReference>
<dbReference type="PANTHER" id="PTHR48043:SF145">
    <property type="entry name" value="FI06409P-RELATED"/>
    <property type="match status" value="1"/>
</dbReference>
<dbReference type="EC" id="2.4.1.17" evidence="5"/>
<keyword evidence="5" id="KW-0732">Signal</keyword>
<comment type="catalytic activity">
    <reaction evidence="5">
        <text>glucuronate acceptor + UDP-alpha-D-glucuronate = acceptor beta-D-glucuronoside + UDP + H(+)</text>
        <dbReference type="Rhea" id="RHEA:21032"/>
        <dbReference type="ChEBI" id="CHEBI:15378"/>
        <dbReference type="ChEBI" id="CHEBI:58052"/>
        <dbReference type="ChEBI" id="CHEBI:58223"/>
        <dbReference type="ChEBI" id="CHEBI:132367"/>
        <dbReference type="ChEBI" id="CHEBI:132368"/>
        <dbReference type="EC" id="2.4.1.17"/>
    </reaction>
</comment>
<evidence type="ECO:0000256" key="2">
    <source>
        <dbReference type="ARBA" id="ARBA00022676"/>
    </source>
</evidence>
<dbReference type="InterPro" id="IPR050271">
    <property type="entry name" value="UDP-glycosyltransferase"/>
</dbReference>
<reference evidence="8" key="1">
    <citation type="submission" date="2012-12" db="EMBL/GenBank/DDBJ databases">
        <authorList>
            <person name="Hellsten U."/>
            <person name="Grimwood J."/>
            <person name="Chapman J.A."/>
            <person name="Shapiro H."/>
            <person name="Aerts A."/>
            <person name="Otillar R.P."/>
            <person name="Terry A.Y."/>
            <person name="Boore J.L."/>
            <person name="Simakov O."/>
            <person name="Marletaz F."/>
            <person name="Cho S.-J."/>
            <person name="Edsinger-Gonzales E."/>
            <person name="Havlak P."/>
            <person name="Kuo D.-H."/>
            <person name="Larsson T."/>
            <person name="Lv J."/>
            <person name="Arendt D."/>
            <person name="Savage R."/>
            <person name="Osoegawa K."/>
            <person name="de Jong P."/>
            <person name="Lindberg D.R."/>
            <person name="Seaver E.C."/>
            <person name="Weisblat D.A."/>
            <person name="Putnam N.H."/>
            <person name="Grigoriev I.V."/>
            <person name="Rokhsar D.S."/>
        </authorList>
    </citation>
    <scope>NUCLEOTIDE SEQUENCE</scope>
    <source>
        <strain evidence="8">I ESC-2004</strain>
    </source>
</reference>
<dbReference type="OrthoDB" id="6072202at2759"/>
<organism evidence="6">
    <name type="scientific">Capitella teleta</name>
    <name type="common">Polychaete worm</name>
    <dbReference type="NCBI Taxonomy" id="283909"/>
    <lineage>
        <taxon>Eukaryota</taxon>
        <taxon>Metazoa</taxon>
        <taxon>Spiralia</taxon>
        <taxon>Lophotrochozoa</taxon>
        <taxon>Annelida</taxon>
        <taxon>Polychaeta</taxon>
        <taxon>Sedentaria</taxon>
        <taxon>Scolecida</taxon>
        <taxon>Capitellidae</taxon>
        <taxon>Capitella</taxon>
    </lineage>
</organism>
<keyword evidence="5" id="KW-0812">Transmembrane</keyword>
<evidence type="ECO:0000256" key="3">
    <source>
        <dbReference type="ARBA" id="ARBA00022679"/>
    </source>
</evidence>
<keyword evidence="8" id="KW-1185">Reference proteome</keyword>
<keyword evidence="2 4" id="KW-0328">Glycosyltransferase</keyword>
<dbReference type="EMBL" id="KB296703">
    <property type="protein sequence ID" value="ELU11456.1"/>
    <property type="molecule type" value="Genomic_DNA"/>
</dbReference>
<proteinExistence type="inferred from homology"/>
<protein>
    <recommendedName>
        <fullName evidence="5">UDP-glucuronosyltransferase</fullName>
        <ecNumber evidence="5">2.4.1.17</ecNumber>
    </recommendedName>
</protein>
<name>R7V524_CAPTE</name>
<evidence type="ECO:0000256" key="5">
    <source>
        <dbReference type="RuleBase" id="RU362059"/>
    </source>
</evidence>
<comment type="similarity">
    <text evidence="1 4">Belongs to the UDP-glycosyltransferase family.</text>
</comment>
<dbReference type="PANTHER" id="PTHR48043">
    <property type="entry name" value="EG:EG0003.4 PROTEIN-RELATED"/>
    <property type="match status" value="1"/>
</dbReference>
<dbReference type="InterPro" id="IPR002213">
    <property type="entry name" value="UDP_glucos_trans"/>
</dbReference>
<dbReference type="CDD" id="cd03784">
    <property type="entry name" value="GT1_Gtf-like"/>
    <property type="match status" value="1"/>
</dbReference>
<dbReference type="EMBL" id="AMQN01000860">
    <property type="status" value="NOT_ANNOTATED_CDS"/>
    <property type="molecule type" value="Genomic_DNA"/>
</dbReference>
<sequence length="524" mass="57713">MKMLAAAALLIGSVFCVCRGANIIVIPTNIHSHHLYMSQLAADLTTYAHRVSILLPSNAKPPEMLRGTKVNVMTFQSPGKTSAMNSEEFSRHLIALAFSKSFVGTISTMREMATMGDKQMETDCEGRFQLIPQIKAQAFDFAIVDGQDLFCTPLLPYALEIPFALVSISIAPLQFRVPALPSFTPAFMSSLSDRMHFWQRTINTVQSLLMMAAYNLQLNGVHFAEKFAPERPPISPSGLARKASLLFLMNDLAIGYPFPLMPNVVPMADIMARPAKALPEDIQLFLDGASDGAILMSLGSVVNHVPDDVIDVFCRAFGQIEQKVLWKLPGNKDCRGMSPPNIMTSSWLPQNDILAHQNLKLFITHGGLNSVIESIYHAVPMVAIPVALDQPGNAARLSDKHLGVRMSIAEDFTTEKLVSNIREVMSNGSYKHAMHHACRVLRDRQESPGKRVSYWVDHVMQLGDAHLRTGAFDLNICQFLMFDVLAFLAVAVLVCAGCLVKVGCCVGKRCCCPPARQRKKSKVE</sequence>
<keyword evidence="5" id="KW-0472">Membrane</keyword>
<dbReference type="STRING" id="283909.R7V524"/>
<evidence type="ECO:0000313" key="8">
    <source>
        <dbReference type="Proteomes" id="UP000014760"/>
    </source>
</evidence>
<dbReference type="PROSITE" id="PS00375">
    <property type="entry name" value="UDPGT"/>
    <property type="match status" value="1"/>
</dbReference>
<gene>
    <name evidence="6" type="ORF">CAPTEDRAFT_152728</name>
</gene>
<evidence type="ECO:0000256" key="1">
    <source>
        <dbReference type="ARBA" id="ARBA00009995"/>
    </source>
</evidence>
<feature type="transmembrane region" description="Helical" evidence="5">
    <location>
        <begin position="479"/>
        <end position="500"/>
    </location>
</feature>
<dbReference type="Gene3D" id="3.40.50.2000">
    <property type="entry name" value="Glycogen Phosphorylase B"/>
    <property type="match status" value="2"/>
</dbReference>
<comment type="subcellular location">
    <subcellularLocation>
        <location evidence="5">Membrane</location>
        <topology evidence="5">Single-pass membrane protein</topology>
    </subcellularLocation>
</comment>
<dbReference type="HOGENOM" id="CLU_012949_3_2_1"/>
<keyword evidence="3 4" id="KW-0808">Transferase</keyword>
<dbReference type="EnsemblMetazoa" id="CapteT152728">
    <property type="protein sequence ID" value="CapteP152728"/>
    <property type="gene ID" value="CapteG152728"/>
</dbReference>
<accession>R7V524</accession>
<dbReference type="AlphaFoldDB" id="R7V524"/>
<feature type="chain" id="PRO_5008452562" description="UDP-glucuronosyltransferase" evidence="5">
    <location>
        <begin position="21"/>
        <end position="524"/>
    </location>
</feature>
<dbReference type="OMA" id="FMSNIAD"/>
<evidence type="ECO:0000313" key="7">
    <source>
        <dbReference type="EnsemblMetazoa" id="CapteP152728"/>
    </source>
</evidence>
<reference evidence="7" key="3">
    <citation type="submission" date="2015-06" db="UniProtKB">
        <authorList>
            <consortium name="EnsemblMetazoa"/>
        </authorList>
    </citation>
    <scope>IDENTIFICATION</scope>
</reference>
<feature type="signal peptide" evidence="5">
    <location>
        <begin position="1"/>
        <end position="20"/>
    </location>
</feature>
<dbReference type="Proteomes" id="UP000014760">
    <property type="component" value="Unassembled WGS sequence"/>
</dbReference>
<dbReference type="Pfam" id="PF00201">
    <property type="entry name" value="UDPGT"/>
    <property type="match status" value="1"/>
</dbReference>
<reference evidence="6 8" key="2">
    <citation type="journal article" date="2013" name="Nature">
        <title>Insights into bilaterian evolution from three spiralian genomes.</title>
        <authorList>
            <person name="Simakov O."/>
            <person name="Marletaz F."/>
            <person name="Cho S.J."/>
            <person name="Edsinger-Gonzales E."/>
            <person name="Havlak P."/>
            <person name="Hellsten U."/>
            <person name="Kuo D.H."/>
            <person name="Larsson T."/>
            <person name="Lv J."/>
            <person name="Arendt D."/>
            <person name="Savage R."/>
            <person name="Osoegawa K."/>
            <person name="de Jong P."/>
            <person name="Grimwood J."/>
            <person name="Chapman J.A."/>
            <person name="Shapiro H."/>
            <person name="Aerts A."/>
            <person name="Otillar R.P."/>
            <person name="Terry A.Y."/>
            <person name="Boore J.L."/>
            <person name="Grigoriev I.V."/>
            <person name="Lindberg D.R."/>
            <person name="Seaver E.C."/>
            <person name="Weisblat D.A."/>
            <person name="Putnam N.H."/>
            <person name="Rokhsar D.S."/>
        </authorList>
    </citation>
    <scope>NUCLEOTIDE SEQUENCE</scope>
    <source>
        <strain evidence="6 8">I ESC-2004</strain>
    </source>
</reference>
<evidence type="ECO:0000313" key="6">
    <source>
        <dbReference type="EMBL" id="ELU11456.1"/>
    </source>
</evidence>
<dbReference type="InterPro" id="IPR035595">
    <property type="entry name" value="UDP_glycos_trans_CS"/>
</dbReference>
<dbReference type="GO" id="GO:0015020">
    <property type="term" value="F:glucuronosyltransferase activity"/>
    <property type="evidence" value="ECO:0007669"/>
    <property type="project" value="UniProtKB-EC"/>
</dbReference>